<keyword evidence="2" id="KW-1185">Reference proteome</keyword>
<gene>
    <name evidence="1" type="ORF">RF11_03800</name>
</gene>
<dbReference type="EMBL" id="JWZT01002668">
    <property type="protein sequence ID" value="KII68894.1"/>
    <property type="molecule type" value="Genomic_DNA"/>
</dbReference>
<reference evidence="1 2" key="1">
    <citation type="journal article" date="2014" name="Genome Biol. Evol.">
        <title>The genome of the myxosporean Thelohanellus kitauei shows adaptations to nutrient acquisition within its fish host.</title>
        <authorList>
            <person name="Yang Y."/>
            <person name="Xiong J."/>
            <person name="Zhou Z."/>
            <person name="Huo F."/>
            <person name="Miao W."/>
            <person name="Ran C."/>
            <person name="Liu Y."/>
            <person name="Zhang J."/>
            <person name="Feng J."/>
            <person name="Wang M."/>
            <person name="Wang M."/>
            <person name="Wang L."/>
            <person name="Yao B."/>
        </authorList>
    </citation>
    <scope>NUCLEOTIDE SEQUENCE [LARGE SCALE GENOMIC DNA]</scope>
    <source>
        <strain evidence="1">Wuqing</strain>
    </source>
</reference>
<accession>A0A0C2ITZ6</accession>
<evidence type="ECO:0000313" key="2">
    <source>
        <dbReference type="Proteomes" id="UP000031668"/>
    </source>
</evidence>
<dbReference type="AlphaFoldDB" id="A0A0C2ITZ6"/>
<proteinExistence type="predicted"/>
<sequence>MNVDITYFSVYMVELENHNVSLLLHGNNTHTGRVLHHICKSGILLFVYYGEPGIWSRFHAHKNLFYDPVGRVQQVIMSDYNPDDLALLNEDNKVRQILNCSYITLINQKNSG</sequence>
<dbReference type="Proteomes" id="UP000031668">
    <property type="component" value="Unassembled WGS sequence"/>
</dbReference>
<name>A0A0C2ITZ6_THEKT</name>
<protein>
    <submittedName>
        <fullName evidence="1">Uncharacterized protein</fullName>
    </submittedName>
</protein>
<organism evidence="1 2">
    <name type="scientific">Thelohanellus kitauei</name>
    <name type="common">Myxosporean</name>
    <dbReference type="NCBI Taxonomy" id="669202"/>
    <lineage>
        <taxon>Eukaryota</taxon>
        <taxon>Metazoa</taxon>
        <taxon>Cnidaria</taxon>
        <taxon>Myxozoa</taxon>
        <taxon>Myxosporea</taxon>
        <taxon>Bivalvulida</taxon>
        <taxon>Platysporina</taxon>
        <taxon>Myxobolidae</taxon>
        <taxon>Thelohanellus</taxon>
    </lineage>
</organism>
<evidence type="ECO:0000313" key="1">
    <source>
        <dbReference type="EMBL" id="KII68894.1"/>
    </source>
</evidence>
<comment type="caution">
    <text evidence="1">The sequence shown here is derived from an EMBL/GenBank/DDBJ whole genome shotgun (WGS) entry which is preliminary data.</text>
</comment>